<reference evidence="5 6" key="1">
    <citation type="submission" date="2016-10" db="EMBL/GenBank/DDBJ databases">
        <authorList>
            <person name="de Groot N.N."/>
        </authorList>
    </citation>
    <scope>NUCLEOTIDE SEQUENCE [LARGE SCALE GENOMIC DNA]</scope>
    <source>
        <strain evidence="5 6">DSM 527</strain>
    </source>
</reference>
<dbReference type="GO" id="GO:0016301">
    <property type="term" value="F:kinase activity"/>
    <property type="evidence" value="ECO:0007669"/>
    <property type="project" value="UniProtKB-KW"/>
</dbReference>
<proteinExistence type="inferred from homology"/>
<dbReference type="STRING" id="104663.SAMN04488121_107180"/>
<evidence type="ECO:0000313" key="5">
    <source>
        <dbReference type="EMBL" id="SDG90747.1"/>
    </source>
</evidence>
<dbReference type="Gene3D" id="3.40.1190.20">
    <property type="match status" value="1"/>
</dbReference>
<dbReference type="InterPro" id="IPR050306">
    <property type="entry name" value="PfkB_Carbo_kinase"/>
</dbReference>
<dbReference type="PANTHER" id="PTHR43085:SF57">
    <property type="entry name" value="CARBOHYDRATE KINASE PFKB DOMAIN-CONTAINING PROTEIN"/>
    <property type="match status" value="1"/>
</dbReference>
<evidence type="ECO:0000313" key="6">
    <source>
        <dbReference type="Proteomes" id="UP000199045"/>
    </source>
</evidence>
<comment type="similarity">
    <text evidence="1">Belongs to the carbohydrate kinase PfkB family.</text>
</comment>
<dbReference type="EMBL" id="FNBN01000007">
    <property type="protein sequence ID" value="SDG90747.1"/>
    <property type="molecule type" value="Genomic_DNA"/>
</dbReference>
<dbReference type="CDD" id="cd01167">
    <property type="entry name" value="bac_FRK"/>
    <property type="match status" value="1"/>
</dbReference>
<protein>
    <submittedName>
        <fullName evidence="5">Fructokinase</fullName>
    </submittedName>
</protein>
<dbReference type="Proteomes" id="UP000199045">
    <property type="component" value="Unassembled WGS sequence"/>
</dbReference>
<dbReference type="SUPFAM" id="SSF53613">
    <property type="entry name" value="Ribokinase-like"/>
    <property type="match status" value="1"/>
</dbReference>
<evidence type="ECO:0000256" key="2">
    <source>
        <dbReference type="ARBA" id="ARBA00022679"/>
    </source>
</evidence>
<organism evidence="5 6">
    <name type="scientific">Chitinophaga filiformis</name>
    <name type="common">Myxococcus filiformis</name>
    <name type="synonym">Flexibacter filiformis</name>
    <dbReference type="NCBI Taxonomy" id="104663"/>
    <lineage>
        <taxon>Bacteria</taxon>
        <taxon>Pseudomonadati</taxon>
        <taxon>Bacteroidota</taxon>
        <taxon>Chitinophagia</taxon>
        <taxon>Chitinophagales</taxon>
        <taxon>Chitinophagaceae</taxon>
        <taxon>Chitinophaga</taxon>
    </lineage>
</organism>
<gene>
    <name evidence="5" type="ORF">SAMN04488121_107180</name>
</gene>
<name>A0A1G7Y2Z5_CHIFI</name>
<dbReference type="InterPro" id="IPR029056">
    <property type="entry name" value="Ribokinase-like"/>
</dbReference>
<accession>A0A1G7Y2Z5</accession>
<keyword evidence="2" id="KW-0808">Transferase</keyword>
<evidence type="ECO:0000259" key="4">
    <source>
        <dbReference type="Pfam" id="PF00294"/>
    </source>
</evidence>
<evidence type="ECO:0000256" key="1">
    <source>
        <dbReference type="ARBA" id="ARBA00010688"/>
    </source>
</evidence>
<sequence length="305" mass="34375">MTNYNIVSLGEILWDILPEQELPGGAPLNVAYHLHKHSQRVVLVSRIGNDNHGQRLLDIMQQRGLATDLIQRDNRYDTGKVYARMDEKLDMQYDIVYPVAWDHISWDAALEAMLRNDELQYLVYGSLLARNDVSRNTLEKALQSRATKVLDINLRAPYYTKETLEWLLFSCDLLKLNIGELELISSWYNNAGTAEERIQALSERFNITTIIVTLGSKGCMGYIQGQFYYQEGQPVKVADTIGSGDAFLAGFLTSQIRGYTPAYSLAYANALGALVASRPGGCPEYDPQEITDMIIRKKEHVSTGQ</sequence>
<dbReference type="RefSeq" id="WP_089835791.1">
    <property type="nucleotide sequence ID" value="NZ_FNBN01000007.1"/>
</dbReference>
<dbReference type="PROSITE" id="PS00584">
    <property type="entry name" value="PFKB_KINASES_2"/>
    <property type="match status" value="1"/>
</dbReference>
<feature type="domain" description="Carbohydrate kinase PfkB" evidence="4">
    <location>
        <begin position="23"/>
        <end position="282"/>
    </location>
</feature>
<dbReference type="Pfam" id="PF00294">
    <property type="entry name" value="PfkB"/>
    <property type="match status" value="1"/>
</dbReference>
<keyword evidence="3 5" id="KW-0418">Kinase</keyword>
<dbReference type="PANTHER" id="PTHR43085">
    <property type="entry name" value="HEXOKINASE FAMILY MEMBER"/>
    <property type="match status" value="1"/>
</dbReference>
<dbReference type="InterPro" id="IPR002173">
    <property type="entry name" value="Carboh/pur_kinase_PfkB_CS"/>
</dbReference>
<dbReference type="InterPro" id="IPR011611">
    <property type="entry name" value="PfkB_dom"/>
</dbReference>
<evidence type="ECO:0000256" key="3">
    <source>
        <dbReference type="ARBA" id="ARBA00022777"/>
    </source>
</evidence>
<dbReference type="OrthoDB" id="9813569at2"/>
<dbReference type="PROSITE" id="PS00583">
    <property type="entry name" value="PFKB_KINASES_1"/>
    <property type="match status" value="1"/>
</dbReference>
<dbReference type="AlphaFoldDB" id="A0A1G7Y2Z5"/>